<dbReference type="RefSeq" id="WP_130306192.1">
    <property type="nucleotide sequence ID" value="NZ_SHKN01000001.1"/>
</dbReference>
<gene>
    <name evidence="2" type="ORF">EV201_0937</name>
</gene>
<organism evidence="2 3">
    <name type="scientific">Ancylomarina subtilis</name>
    <dbReference type="NCBI Taxonomy" id="1639035"/>
    <lineage>
        <taxon>Bacteria</taxon>
        <taxon>Pseudomonadati</taxon>
        <taxon>Bacteroidota</taxon>
        <taxon>Bacteroidia</taxon>
        <taxon>Marinilabiliales</taxon>
        <taxon>Marinifilaceae</taxon>
        <taxon>Ancylomarina</taxon>
    </lineage>
</organism>
<reference evidence="2 3" key="1">
    <citation type="submission" date="2019-02" db="EMBL/GenBank/DDBJ databases">
        <title>Genomic Encyclopedia of Type Strains, Phase IV (KMG-IV): sequencing the most valuable type-strain genomes for metagenomic binning, comparative biology and taxonomic classification.</title>
        <authorList>
            <person name="Goeker M."/>
        </authorList>
    </citation>
    <scope>NUCLEOTIDE SEQUENCE [LARGE SCALE GENOMIC DNA]</scope>
    <source>
        <strain evidence="2 3">DSM 28825</strain>
    </source>
</reference>
<dbReference type="EMBL" id="SHKN01000001">
    <property type="protein sequence ID" value="RZT96300.1"/>
    <property type="molecule type" value="Genomic_DNA"/>
</dbReference>
<accession>A0A4Q7VJD4</accession>
<comment type="caution">
    <text evidence="2">The sequence shown here is derived from an EMBL/GenBank/DDBJ whole genome shotgun (WGS) entry which is preliminary data.</text>
</comment>
<keyword evidence="3" id="KW-1185">Reference proteome</keyword>
<dbReference type="OrthoDB" id="9862874at2"/>
<evidence type="ECO:0000313" key="2">
    <source>
        <dbReference type="EMBL" id="RZT96300.1"/>
    </source>
</evidence>
<dbReference type="AlphaFoldDB" id="A0A4Q7VJD4"/>
<feature type="compositionally biased region" description="Polar residues" evidence="1">
    <location>
        <begin position="51"/>
        <end position="62"/>
    </location>
</feature>
<evidence type="ECO:0000313" key="3">
    <source>
        <dbReference type="Proteomes" id="UP000293562"/>
    </source>
</evidence>
<protein>
    <submittedName>
        <fullName evidence="2">Uncharacterized protein</fullName>
    </submittedName>
</protein>
<evidence type="ECO:0000256" key="1">
    <source>
        <dbReference type="SAM" id="MobiDB-lite"/>
    </source>
</evidence>
<name>A0A4Q7VJD4_9BACT</name>
<proteinExistence type="predicted"/>
<feature type="region of interest" description="Disordered" evidence="1">
    <location>
        <begin position="43"/>
        <end position="62"/>
    </location>
</feature>
<sequence length="62" mass="7259">MEFNVNKIETNENLLNLRRKLVALDGIMNPMFKLKYLQEDDDQTVDKDHQSNQMAMNKACSN</sequence>
<dbReference type="Proteomes" id="UP000293562">
    <property type="component" value="Unassembled WGS sequence"/>
</dbReference>